<feature type="coiled-coil region" evidence="1">
    <location>
        <begin position="37"/>
        <end position="71"/>
    </location>
</feature>
<dbReference type="InParanoid" id="A0A369JB52"/>
<name>A0A369JB52_HYPMA</name>
<reference evidence="2" key="1">
    <citation type="submission" date="2018-04" db="EMBL/GenBank/DDBJ databases">
        <title>Whole genome sequencing of Hypsizygus marmoreus.</title>
        <authorList>
            <person name="Choi I.-G."/>
            <person name="Min B."/>
            <person name="Kim J.-G."/>
            <person name="Kim S."/>
            <person name="Oh Y.-L."/>
            <person name="Kong W.-S."/>
            <person name="Park H."/>
            <person name="Jeong J."/>
            <person name="Song E.-S."/>
        </authorList>
    </citation>
    <scope>NUCLEOTIDE SEQUENCE [LARGE SCALE GENOMIC DNA]</scope>
    <source>
        <strain evidence="2">51987-8</strain>
    </source>
</reference>
<gene>
    <name evidence="2" type="ORF">Hypma_014253</name>
</gene>
<protein>
    <submittedName>
        <fullName evidence="2">Uncharacterized protein</fullName>
    </submittedName>
</protein>
<keyword evidence="3" id="KW-1185">Reference proteome</keyword>
<dbReference type="InterPro" id="IPR032675">
    <property type="entry name" value="LRR_dom_sf"/>
</dbReference>
<keyword evidence="1" id="KW-0175">Coiled coil</keyword>
<sequence length="503" mass="55986">MSSDADARLLHHIEFKAGTSNAVILSESEATATKLFLSNAERNFQLLEIRIVELSRQREQDAAQLKRLRTAVAPHKHLPNELLSHIFLLSAEDKPSAIPLASYPTPPWTLRHVCSRWRSLVLSDRDLWNSVAVNLVAYRGRRDNETVDVENAARLLKLILPQSGPLSISMRIDGDYTRAENAVRSLIRPYSSRAVNLSIGLPGEGFEYFYPLLPNHLGSLESLELDFLTPNDIGGRIRGFPSSLQTLTISGDDYYSCDLISSPGINWDNITDLDLSALYSISSSALIPILRRCKSLEVCAILVHERNRGPQNDHITLSYLYSFNVDLHHSSFFDMFTLPSLSELVVTTHSELPAAEITAMIRRSECVLLDLSHHCTSTGRQELQCDPDALAALLAATPSLQTLDAQETVIPKPILERIGNRELLPDLEELECHLDAETQVTFLDIVERRLMGHSNGASNGVLDGALGIYPEELHVTDDTQALVHRASRLSEVYDCSVRLLRSA</sequence>
<evidence type="ECO:0000313" key="2">
    <source>
        <dbReference type="EMBL" id="RDB19098.1"/>
    </source>
</evidence>
<dbReference type="SUPFAM" id="SSF52047">
    <property type="entry name" value="RNI-like"/>
    <property type="match status" value="1"/>
</dbReference>
<organism evidence="2 3">
    <name type="scientific">Hypsizygus marmoreus</name>
    <name type="common">White beech mushroom</name>
    <name type="synonym">Agaricus marmoreus</name>
    <dbReference type="NCBI Taxonomy" id="39966"/>
    <lineage>
        <taxon>Eukaryota</taxon>
        <taxon>Fungi</taxon>
        <taxon>Dikarya</taxon>
        <taxon>Basidiomycota</taxon>
        <taxon>Agaricomycotina</taxon>
        <taxon>Agaricomycetes</taxon>
        <taxon>Agaricomycetidae</taxon>
        <taxon>Agaricales</taxon>
        <taxon>Tricholomatineae</taxon>
        <taxon>Lyophyllaceae</taxon>
        <taxon>Hypsizygus</taxon>
    </lineage>
</organism>
<dbReference type="EMBL" id="LUEZ02000084">
    <property type="protein sequence ID" value="RDB19098.1"/>
    <property type="molecule type" value="Genomic_DNA"/>
</dbReference>
<proteinExistence type="predicted"/>
<dbReference type="AlphaFoldDB" id="A0A369JB52"/>
<accession>A0A369JB52</accession>
<evidence type="ECO:0000256" key="1">
    <source>
        <dbReference type="SAM" id="Coils"/>
    </source>
</evidence>
<dbReference type="OrthoDB" id="3365698at2759"/>
<evidence type="ECO:0000313" key="3">
    <source>
        <dbReference type="Proteomes" id="UP000076154"/>
    </source>
</evidence>
<dbReference type="Gene3D" id="3.80.10.10">
    <property type="entry name" value="Ribonuclease Inhibitor"/>
    <property type="match status" value="1"/>
</dbReference>
<comment type="caution">
    <text evidence="2">The sequence shown here is derived from an EMBL/GenBank/DDBJ whole genome shotgun (WGS) entry which is preliminary data.</text>
</comment>
<dbReference type="Proteomes" id="UP000076154">
    <property type="component" value="Unassembled WGS sequence"/>
</dbReference>